<comment type="caution">
    <text evidence="2">The sequence shown here is derived from an EMBL/GenBank/DDBJ whole genome shotgun (WGS) entry which is preliminary data.</text>
</comment>
<dbReference type="InterPro" id="IPR005302">
    <property type="entry name" value="MoCF_Sase_C"/>
</dbReference>
<protein>
    <recommendedName>
        <fullName evidence="1">MOSC domain-containing protein</fullName>
    </recommendedName>
</protein>
<dbReference type="PANTHER" id="PTHR14237">
    <property type="entry name" value="MOLYBDOPTERIN COFACTOR SULFURASE MOSC"/>
    <property type="match status" value="1"/>
</dbReference>
<dbReference type="SUPFAM" id="SSF50800">
    <property type="entry name" value="PK beta-barrel domain-like"/>
    <property type="match status" value="1"/>
</dbReference>
<dbReference type="PROSITE" id="PS51340">
    <property type="entry name" value="MOSC"/>
    <property type="match status" value="1"/>
</dbReference>
<name>A0A2T1A1S1_9ACTN</name>
<dbReference type="EMBL" id="PVUE01000005">
    <property type="protein sequence ID" value="PRZ42561.1"/>
    <property type="molecule type" value="Genomic_DNA"/>
</dbReference>
<evidence type="ECO:0000259" key="1">
    <source>
        <dbReference type="PROSITE" id="PS51340"/>
    </source>
</evidence>
<dbReference type="InterPro" id="IPR011037">
    <property type="entry name" value="Pyrv_Knase-like_insert_dom_sf"/>
</dbReference>
<dbReference type="Pfam" id="PF03476">
    <property type="entry name" value="MOSC_N"/>
    <property type="match status" value="1"/>
</dbReference>
<dbReference type="AlphaFoldDB" id="A0A2T1A1S1"/>
<keyword evidence="3" id="KW-1185">Reference proteome</keyword>
<proteinExistence type="predicted"/>
<feature type="domain" description="MOSC" evidence="1">
    <location>
        <begin position="104"/>
        <end position="251"/>
    </location>
</feature>
<reference evidence="2 3" key="1">
    <citation type="submission" date="2018-03" db="EMBL/GenBank/DDBJ databases">
        <title>Genomic Encyclopedia of Archaeal and Bacterial Type Strains, Phase II (KMG-II): from individual species to whole genera.</title>
        <authorList>
            <person name="Goeker M."/>
        </authorList>
    </citation>
    <scope>NUCLEOTIDE SEQUENCE [LARGE SCALE GENOMIC DNA]</scope>
    <source>
        <strain evidence="2 3">DSM 100065</strain>
    </source>
</reference>
<dbReference type="Pfam" id="PF03473">
    <property type="entry name" value="MOSC"/>
    <property type="match status" value="1"/>
</dbReference>
<accession>A0A2T1A1S1</accession>
<dbReference type="GO" id="GO:0030170">
    <property type="term" value="F:pyridoxal phosphate binding"/>
    <property type="evidence" value="ECO:0007669"/>
    <property type="project" value="InterPro"/>
</dbReference>
<dbReference type="GO" id="GO:0030151">
    <property type="term" value="F:molybdenum ion binding"/>
    <property type="evidence" value="ECO:0007669"/>
    <property type="project" value="InterPro"/>
</dbReference>
<sequence>MASVARLFHYPVKSCRRVEVQTAAVGAQGIYRDREYMVTGANGVLISQREQPRLALIDPAELIALADPLDDVRRTVTVHAWTGDGVDQGDAAADYLRDALGVDARLVRFPSSYERRTGRGDGTVRYADGYPLLVVSEESLGALNDRLDEDVVIERFRPSIVLSGVDRPFAEDDVATLRIGAVTIELIKACGRCTVITVDQDTADTGREPLKELGKFRVLPREDRGQDIGFGMNAIARTFGEISVGDTAEVTYADVPYVERMLAAKGSANG</sequence>
<evidence type="ECO:0000313" key="2">
    <source>
        <dbReference type="EMBL" id="PRZ42561.1"/>
    </source>
</evidence>
<gene>
    <name evidence="2" type="ORF">CLV47_105183</name>
</gene>
<dbReference type="RefSeq" id="WP_106348585.1">
    <property type="nucleotide sequence ID" value="NZ_PVUE01000005.1"/>
</dbReference>
<dbReference type="GO" id="GO:0003824">
    <property type="term" value="F:catalytic activity"/>
    <property type="evidence" value="ECO:0007669"/>
    <property type="project" value="InterPro"/>
</dbReference>
<evidence type="ECO:0000313" key="3">
    <source>
        <dbReference type="Proteomes" id="UP000237752"/>
    </source>
</evidence>
<dbReference type="SUPFAM" id="SSF141673">
    <property type="entry name" value="MOSC N-terminal domain-like"/>
    <property type="match status" value="1"/>
</dbReference>
<dbReference type="Proteomes" id="UP000237752">
    <property type="component" value="Unassembled WGS sequence"/>
</dbReference>
<organism evidence="2 3">
    <name type="scientific">Antricoccus suffuscus</name>
    <dbReference type="NCBI Taxonomy" id="1629062"/>
    <lineage>
        <taxon>Bacteria</taxon>
        <taxon>Bacillati</taxon>
        <taxon>Actinomycetota</taxon>
        <taxon>Actinomycetes</taxon>
        <taxon>Geodermatophilales</taxon>
        <taxon>Antricoccaceae</taxon>
        <taxon>Antricoccus</taxon>
    </lineage>
</organism>
<dbReference type="InterPro" id="IPR005303">
    <property type="entry name" value="MOCOS_middle"/>
</dbReference>
<dbReference type="OrthoDB" id="9793178at2"/>
<dbReference type="PANTHER" id="PTHR14237:SF19">
    <property type="entry name" value="MITOCHONDRIAL AMIDOXIME REDUCING COMPONENT 1"/>
    <property type="match status" value="1"/>
</dbReference>